<dbReference type="KEGG" id="egu:105041717"/>
<dbReference type="FunCoup" id="A0A6I9QY76">
    <property type="interactions" value="1655"/>
</dbReference>
<evidence type="ECO:0000313" key="3">
    <source>
        <dbReference type="RefSeq" id="XP_010917022.1"/>
    </source>
</evidence>
<keyword evidence="2" id="KW-1185">Reference proteome</keyword>
<reference evidence="3" key="1">
    <citation type="submission" date="2025-08" db="UniProtKB">
        <authorList>
            <consortium name="RefSeq"/>
        </authorList>
    </citation>
    <scope>IDENTIFICATION</scope>
</reference>
<dbReference type="OrthoDB" id="547043at2759"/>
<feature type="compositionally biased region" description="Low complexity" evidence="1">
    <location>
        <begin position="86"/>
        <end position="97"/>
    </location>
</feature>
<evidence type="ECO:0000256" key="1">
    <source>
        <dbReference type="SAM" id="MobiDB-lite"/>
    </source>
</evidence>
<dbReference type="PANTHER" id="PTHR35476">
    <property type="entry name" value="MUCIN-LIKE PROTEIN"/>
    <property type="match status" value="1"/>
</dbReference>
<dbReference type="AlphaFoldDB" id="A0A6I9QY76"/>
<organism evidence="2 3">
    <name type="scientific">Elaeis guineensis var. tenera</name>
    <name type="common">Oil palm</name>
    <dbReference type="NCBI Taxonomy" id="51953"/>
    <lineage>
        <taxon>Eukaryota</taxon>
        <taxon>Viridiplantae</taxon>
        <taxon>Streptophyta</taxon>
        <taxon>Embryophyta</taxon>
        <taxon>Tracheophyta</taxon>
        <taxon>Spermatophyta</taxon>
        <taxon>Magnoliopsida</taxon>
        <taxon>Liliopsida</taxon>
        <taxon>Arecaceae</taxon>
        <taxon>Arecoideae</taxon>
        <taxon>Cocoseae</taxon>
        <taxon>Elaeidinae</taxon>
        <taxon>Elaeis</taxon>
    </lineage>
</organism>
<proteinExistence type="predicted"/>
<name>A0A6I9QY76_ELAGV</name>
<dbReference type="PANTHER" id="PTHR35476:SF2">
    <property type="entry name" value="MUCIN-LIKE PROTEIN"/>
    <property type="match status" value="1"/>
</dbReference>
<dbReference type="InterPro" id="IPR052851">
    <property type="entry name" value="GCD1_mitochondrial"/>
</dbReference>
<dbReference type="InParanoid" id="A0A6I9QY76"/>
<feature type="region of interest" description="Disordered" evidence="1">
    <location>
        <begin position="281"/>
        <end position="316"/>
    </location>
</feature>
<sequence>MHSLRRLLSFSPSRLRLPPPFSSSSPATCLSREVAVLGRRPFSTRPPSSPSAATGDDEWNDAWETAWLPEDPSTRDRAPWEPDPTSPSAAATSLPSDIDADTKAFVAEMDERWSERRAAKKLQQGDTALERVEKNSKKAGDDYRVRKQRIHAGLWMKEIEKMEEVKLGGSNPNDDIDRLLDSCSEIFDAGNIDLNDSKIPSTSEFKTKPDGWETTSRSQDGNIWEISQREEDILLQEFERRIAFCKFQIASFIKSHIFSRRRPVDGWKYMIEVIGPNARRGKGSVQRLPSLTDPSIQPYKEEKPAIGPKLTSFSGR</sequence>
<accession>A0A6I9QY76</accession>
<dbReference type="Proteomes" id="UP000504607">
    <property type="component" value="Chromosome 3"/>
</dbReference>
<protein>
    <submittedName>
        <fullName evidence="3">Uncharacterized protein LOC105041717</fullName>
    </submittedName>
</protein>
<evidence type="ECO:0000313" key="2">
    <source>
        <dbReference type="Proteomes" id="UP000504607"/>
    </source>
</evidence>
<gene>
    <name evidence="3" type="primary">LOC105041717</name>
</gene>
<dbReference type="RefSeq" id="XP_010917022.1">
    <property type="nucleotide sequence ID" value="XM_010918720.3"/>
</dbReference>
<feature type="region of interest" description="Disordered" evidence="1">
    <location>
        <begin position="39"/>
        <end position="97"/>
    </location>
</feature>
<dbReference type="GeneID" id="105041717"/>